<dbReference type="OrthoDB" id="74731at2157"/>
<dbReference type="HAMAP" id="MF_01099">
    <property type="entry name" value="MtrF"/>
    <property type="match status" value="1"/>
</dbReference>
<protein>
    <recommendedName>
        <fullName evidence="10">Tetrahydromethanopterin S-methyltransferase subunit F</fullName>
        <ecNumber evidence="10">7.2.1.4</ecNumber>
    </recommendedName>
    <alternativeName>
        <fullName evidence="10">N5-methyltetrahydromethanopterin--coenzyme M methyltransferase subunit F</fullName>
    </alternativeName>
</protein>
<evidence type="ECO:0000256" key="2">
    <source>
        <dbReference type="ARBA" id="ARBA00022563"/>
    </source>
</evidence>
<dbReference type="PATRIC" id="fig|49547.3.peg.514"/>
<comment type="caution">
    <text evidence="12">The sequence shown here is derived from an EMBL/GenBank/DDBJ whole genome shotgun (WGS) entry which is preliminary data.</text>
</comment>
<keyword evidence="13" id="KW-1185">Reference proteome</keyword>
<keyword evidence="5 10" id="KW-0812">Transmembrane</keyword>
<dbReference type="GO" id="GO:0032259">
    <property type="term" value="P:methylation"/>
    <property type="evidence" value="ECO:0007669"/>
    <property type="project" value="UniProtKB-KW"/>
</dbReference>
<sequence length="68" mass="7376">MVKFSNKPNIKGIRNTAEDTNYKAKLIGREGRLFAGLNATRITGIAYGLILAFVLVIIIPLLAKAFGV</sequence>
<accession>A0A166CFC4</accession>
<keyword evidence="2 10" id="KW-0554">One-carbon metabolism</keyword>
<dbReference type="AlphaFoldDB" id="A0A166CFC4"/>
<dbReference type="STRING" id="49547.MBCUR_04910"/>
<organism evidence="12 13">
    <name type="scientific">Methanobrevibacter curvatus</name>
    <dbReference type="NCBI Taxonomy" id="49547"/>
    <lineage>
        <taxon>Archaea</taxon>
        <taxon>Methanobacteriati</taxon>
        <taxon>Methanobacteriota</taxon>
        <taxon>Methanomada group</taxon>
        <taxon>Methanobacteria</taxon>
        <taxon>Methanobacteriales</taxon>
        <taxon>Methanobacteriaceae</taxon>
        <taxon>Methanobrevibacter</taxon>
    </lineage>
</organism>
<keyword evidence="7 10" id="KW-1133">Transmembrane helix</keyword>
<keyword evidence="8 10" id="KW-0484">Methanogenesis</keyword>
<comment type="similarity">
    <text evidence="10">Belongs to the MtrF family.</text>
</comment>
<reference evidence="12 13" key="1">
    <citation type="submission" date="2016-04" db="EMBL/GenBank/DDBJ databases">
        <title>Genome sequence of Methanobrevibacter curvatus DSM 11111.</title>
        <authorList>
            <person name="Poehlein A."/>
            <person name="Seedorf H."/>
            <person name="Daniel R."/>
        </authorList>
    </citation>
    <scope>NUCLEOTIDE SEQUENCE [LARGE SCALE GENOMIC DNA]</scope>
    <source>
        <strain evidence="12 13">DSM 11111</strain>
    </source>
</reference>
<dbReference type="EC" id="7.2.1.4" evidence="10"/>
<dbReference type="Pfam" id="PF09472">
    <property type="entry name" value="MtrF"/>
    <property type="match status" value="1"/>
</dbReference>
<evidence type="ECO:0000256" key="4">
    <source>
        <dbReference type="ARBA" id="ARBA00022679"/>
    </source>
</evidence>
<keyword evidence="1 10" id="KW-1003">Cell membrane</keyword>
<comment type="subunit">
    <text evidence="10">The complex is composed of 8 subunits; MtrA, MtrB, MtrC, MtrD, MtrE, MtrF, MtrG and MtrH.</text>
</comment>
<dbReference type="Proteomes" id="UP000077245">
    <property type="component" value="Unassembled WGS sequence"/>
</dbReference>
<evidence type="ECO:0000259" key="11">
    <source>
        <dbReference type="Pfam" id="PF09472"/>
    </source>
</evidence>
<feature type="domain" description="Tetrahydromethanopterin S-methyltransferase F subunit" evidence="11">
    <location>
        <begin position="1"/>
        <end position="62"/>
    </location>
</feature>
<dbReference type="NCBIfam" id="TIGR02507">
    <property type="entry name" value="MtrF"/>
    <property type="match status" value="1"/>
</dbReference>
<keyword evidence="9 10" id="KW-0472">Membrane</keyword>
<evidence type="ECO:0000256" key="5">
    <source>
        <dbReference type="ARBA" id="ARBA00022692"/>
    </source>
</evidence>
<dbReference type="InterPro" id="IPR011307">
    <property type="entry name" value="MeTrfase_F"/>
</dbReference>
<dbReference type="RefSeq" id="WP_067089763.1">
    <property type="nucleotide sequence ID" value="NZ_LWMV01000094.1"/>
</dbReference>
<evidence type="ECO:0000256" key="3">
    <source>
        <dbReference type="ARBA" id="ARBA00022603"/>
    </source>
</evidence>
<comment type="catalytic activity">
    <reaction evidence="10">
        <text>5-methyl-5,6,7,8-tetrahydromethanopterin + coenzyme M + 2 Na(+)(in) = 5,6,7,8-tetrahydromethanopterin + methyl-coenzyme M + 2 Na(+)(out)</text>
        <dbReference type="Rhea" id="RHEA:53492"/>
        <dbReference type="ChEBI" id="CHEBI:29101"/>
        <dbReference type="ChEBI" id="CHEBI:58103"/>
        <dbReference type="ChEBI" id="CHEBI:58116"/>
        <dbReference type="ChEBI" id="CHEBI:58286"/>
        <dbReference type="ChEBI" id="CHEBI:58319"/>
        <dbReference type="EC" id="7.2.1.4"/>
    </reaction>
</comment>
<dbReference type="GO" id="GO:0030269">
    <property type="term" value="F:tetrahydromethanopterin S-methyltransferase activity"/>
    <property type="evidence" value="ECO:0007669"/>
    <property type="project" value="UniProtKB-UniRule"/>
</dbReference>
<comment type="function">
    <text evidence="10">Part of a complex that catalyzes the formation of methyl-coenzyme M and tetrahydromethanopterin from coenzyme M and methyl-tetrahydromethanopterin. This is an energy-conserving, sodium-ion translocating step.</text>
</comment>
<proteinExistence type="inferred from homology"/>
<evidence type="ECO:0000256" key="7">
    <source>
        <dbReference type="ARBA" id="ARBA00022989"/>
    </source>
</evidence>
<keyword evidence="3 10" id="KW-0489">Methyltransferase</keyword>
<keyword evidence="4 10" id="KW-0808">Transferase</keyword>
<comment type="subcellular location">
    <subcellularLocation>
        <location evidence="10">Cell membrane</location>
        <topology evidence="10">Single-pass membrane protein</topology>
    </subcellularLocation>
</comment>
<dbReference type="UniPathway" id="UPA00640">
    <property type="reaction ID" value="UER00698"/>
</dbReference>
<evidence type="ECO:0000256" key="1">
    <source>
        <dbReference type="ARBA" id="ARBA00022475"/>
    </source>
</evidence>
<dbReference type="GO" id="GO:0019386">
    <property type="term" value="P:methanogenesis, from carbon dioxide"/>
    <property type="evidence" value="ECO:0007669"/>
    <property type="project" value="UniProtKB-UniRule"/>
</dbReference>
<dbReference type="GO" id="GO:0006730">
    <property type="term" value="P:one-carbon metabolic process"/>
    <property type="evidence" value="ECO:0007669"/>
    <property type="project" value="UniProtKB-UniRule"/>
</dbReference>
<feature type="transmembrane region" description="Helical" evidence="10">
    <location>
        <begin position="44"/>
        <end position="63"/>
    </location>
</feature>
<gene>
    <name evidence="10" type="primary">mtrF</name>
    <name evidence="12" type="ORF">MBCUR_04910</name>
</gene>
<dbReference type="GO" id="GO:0005886">
    <property type="term" value="C:plasma membrane"/>
    <property type="evidence" value="ECO:0007669"/>
    <property type="project" value="UniProtKB-SubCell"/>
</dbReference>
<evidence type="ECO:0000256" key="8">
    <source>
        <dbReference type="ARBA" id="ARBA00022994"/>
    </source>
</evidence>
<name>A0A166CFC4_9EURY</name>
<comment type="pathway">
    <text evidence="10">One-carbon metabolism; methanogenesis from CO(2); methyl-coenzyme M from 5,10-methylene-5,6,7,8-tetrahydromethanopterin: step 2/2.</text>
</comment>
<dbReference type="NCBIfam" id="NF009776">
    <property type="entry name" value="PRK13275.1"/>
    <property type="match status" value="1"/>
</dbReference>
<evidence type="ECO:0000313" key="12">
    <source>
        <dbReference type="EMBL" id="KZX14443.1"/>
    </source>
</evidence>
<keyword evidence="6 10" id="KW-1278">Translocase</keyword>
<dbReference type="InterPro" id="IPR013347">
    <property type="entry name" value="MeTrfase_F_su"/>
</dbReference>
<evidence type="ECO:0000256" key="6">
    <source>
        <dbReference type="ARBA" id="ARBA00022967"/>
    </source>
</evidence>
<evidence type="ECO:0000256" key="9">
    <source>
        <dbReference type="ARBA" id="ARBA00023136"/>
    </source>
</evidence>
<evidence type="ECO:0000313" key="13">
    <source>
        <dbReference type="Proteomes" id="UP000077245"/>
    </source>
</evidence>
<evidence type="ECO:0000256" key="10">
    <source>
        <dbReference type="HAMAP-Rule" id="MF_01099"/>
    </source>
</evidence>
<dbReference type="EMBL" id="LWMV01000094">
    <property type="protein sequence ID" value="KZX14443.1"/>
    <property type="molecule type" value="Genomic_DNA"/>
</dbReference>